<organism evidence="9 10">
    <name type="scientific">Yanghanlia caeni</name>
    <dbReference type="NCBI Taxonomy" id="3064283"/>
    <lineage>
        <taxon>Bacteria</taxon>
        <taxon>Pseudomonadati</taxon>
        <taxon>Pseudomonadota</taxon>
        <taxon>Betaproteobacteria</taxon>
        <taxon>Burkholderiales</taxon>
        <taxon>Alcaligenaceae</taxon>
        <taxon>Yanghanlia</taxon>
    </lineage>
</organism>
<dbReference type="InterPro" id="IPR050953">
    <property type="entry name" value="N4_N6_ade-DNA_methylase"/>
</dbReference>
<dbReference type="CDD" id="cd02440">
    <property type="entry name" value="AdoMet_MTases"/>
    <property type="match status" value="1"/>
</dbReference>
<dbReference type="SUPFAM" id="SSF53335">
    <property type="entry name" value="S-adenosyl-L-methionine-dependent methyltransferases"/>
    <property type="match status" value="1"/>
</dbReference>
<comment type="catalytic activity">
    <reaction evidence="7">
        <text>a 2'-deoxyadenosine in DNA + S-adenosyl-L-methionine = an N(6)-methyl-2'-deoxyadenosine in DNA + S-adenosyl-L-homocysteine + H(+)</text>
        <dbReference type="Rhea" id="RHEA:15197"/>
        <dbReference type="Rhea" id="RHEA-COMP:12418"/>
        <dbReference type="Rhea" id="RHEA-COMP:12419"/>
        <dbReference type="ChEBI" id="CHEBI:15378"/>
        <dbReference type="ChEBI" id="CHEBI:57856"/>
        <dbReference type="ChEBI" id="CHEBI:59789"/>
        <dbReference type="ChEBI" id="CHEBI:90615"/>
        <dbReference type="ChEBI" id="CHEBI:90616"/>
        <dbReference type="EC" id="2.1.1.72"/>
    </reaction>
</comment>
<evidence type="ECO:0000256" key="2">
    <source>
        <dbReference type="ARBA" id="ARBA00011900"/>
    </source>
</evidence>
<dbReference type="PRINTS" id="PR00507">
    <property type="entry name" value="N12N6MTFRASE"/>
</dbReference>
<comment type="caution">
    <text evidence="9">The sequence shown here is derived from an EMBL/GenBank/DDBJ whole genome shotgun (WGS) entry which is preliminary data.</text>
</comment>
<dbReference type="GO" id="GO:0008168">
    <property type="term" value="F:methyltransferase activity"/>
    <property type="evidence" value="ECO:0007669"/>
    <property type="project" value="UniProtKB-KW"/>
</dbReference>
<dbReference type="GO" id="GO:0032259">
    <property type="term" value="P:methylation"/>
    <property type="evidence" value="ECO:0007669"/>
    <property type="project" value="UniProtKB-KW"/>
</dbReference>
<dbReference type="RefSeq" id="WP_141020237.1">
    <property type="nucleotide sequence ID" value="NZ_JAUZQE010000035.1"/>
</dbReference>
<evidence type="ECO:0000256" key="1">
    <source>
        <dbReference type="ARBA" id="ARBA00006594"/>
    </source>
</evidence>
<sequence length="987" mass="108872">MNTATLEQVLAATGYLPDGRPAPGLRLGAEAQSSRHGRVFVPDALWRSASSLTVYFKFEQSAPADDLVSQWRREVWNEGFAPLLWVISPQRIDLYNGFGTPVKEGDAQRHLIRRFENIEASLHELDELAGRLAIETGQFWVQVPAIDRKTSVDQKLLSDLGCLERDLVAGNLARDAAQALIGRVIFTQYLIDREIVSAARLKRVCGRTALPAILRDRPATNKLFAWLAQTFNGDMFPPSSVKTTPAAHHLTRVAEFLEAVDPESGQLSFFPYQFDVIPVELISSIYEQFAHAEPRTDGKRTEALRNGVHYTRLSVVSLILDEVMDGLSGRESVLDLTCGSGVFLVEALRRLVHLRSQGQPPTRELIRSTLYGQVYGVDISEAAIRVAAFSLYLAALELDPDPQPPQSLKFQPLIGRTLLVGDARTVERDGDGKAVLATPTGLKQFDLIVGNPPWSFKGQTGTEARRKTRVAGIPAQPRGEGLDFVLRAAEFSHGKTRFGVILSATPFFSRSGTGMAAAQHVMSTLAPVTLVNLSNLCSWLFATATMPAVVLFARHRPTQRADQITVVQIPWTPSGARTHSFEVAPSDVIKLSLGEIERQPLKLKAAAVGRRRDLLLLEELTSVHQGLGERLASLGTKFRDGLTQGSPANQTRDAREMKGLELLQANDMQHFCIPDDLLTYNRSKAQWPRSRDTYRAPLLIVKEMVVGHPRALVAVADRDLVFTDSYFAASLPSGHKQTAHLLAAILSSALASWFFGLTASEFGIYKRKLLMRDVAFLPVPDFTSAVRSQAGQRLLVLEKALREREVEAEEWNALDEAVFDLYELNDADRVVIRDGLLRAGWQWESGRESSIFPSDSRTEVAAYAKTFLSVIEGWLSVRNKRHMRAEVLDLPSSSALRVVRFVLEEGPGNASVSVVAPQGELGDVLARIGRRLKVKIATALSAERELRVHGRNEVVIIKPAARRHWMGIAALEDADAVVAESFSGGKV</sequence>
<reference evidence="9 10" key="1">
    <citation type="submission" date="2023-08" db="EMBL/GenBank/DDBJ databases">
        <title>Alcaligenaceae gen. nov., a novel taxon isolated from the sludge of Yixing Pesticide Factory.</title>
        <authorList>
            <person name="Ruan L."/>
        </authorList>
    </citation>
    <scope>NUCLEOTIDE SEQUENCE [LARGE SCALE GENOMIC DNA]</scope>
    <source>
        <strain evidence="9 10">LG-2</strain>
    </source>
</reference>
<evidence type="ECO:0000259" key="8">
    <source>
        <dbReference type="Pfam" id="PF02384"/>
    </source>
</evidence>
<evidence type="ECO:0000313" key="9">
    <source>
        <dbReference type="EMBL" id="MDR4126756.1"/>
    </source>
</evidence>
<feature type="domain" description="DNA methylase adenine-specific" evidence="8">
    <location>
        <begin position="281"/>
        <end position="568"/>
    </location>
</feature>
<proteinExistence type="inferred from homology"/>
<evidence type="ECO:0000256" key="7">
    <source>
        <dbReference type="ARBA" id="ARBA00047942"/>
    </source>
</evidence>
<dbReference type="InterPro" id="IPR029063">
    <property type="entry name" value="SAM-dependent_MTases_sf"/>
</dbReference>
<dbReference type="Gene3D" id="3.40.50.150">
    <property type="entry name" value="Vaccinia Virus protein VP39"/>
    <property type="match status" value="1"/>
</dbReference>
<keyword evidence="5" id="KW-0949">S-adenosyl-L-methionine</keyword>
<name>A0ABU1D8S3_9BURK</name>
<keyword evidence="4" id="KW-0808">Transferase</keyword>
<dbReference type="EMBL" id="JAUZQE010000035">
    <property type="protein sequence ID" value="MDR4126756.1"/>
    <property type="molecule type" value="Genomic_DNA"/>
</dbReference>
<dbReference type="EC" id="2.1.1.72" evidence="2"/>
<evidence type="ECO:0000256" key="3">
    <source>
        <dbReference type="ARBA" id="ARBA00022603"/>
    </source>
</evidence>
<keyword evidence="6" id="KW-0680">Restriction system</keyword>
<dbReference type="PANTHER" id="PTHR33841">
    <property type="entry name" value="DNA METHYLTRANSFERASE YEEA-RELATED"/>
    <property type="match status" value="1"/>
</dbReference>
<gene>
    <name evidence="9" type="ORF">Q8947_12275</name>
</gene>
<evidence type="ECO:0000256" key="5">
    <source>
        <dbReference type="ARBA" id="ARBA00022691"/>
    </source>
</evidence>
<dbReference type="Proteomes" id="UP001232156">
    <property type="component" value="Unassembled WGS sequence"/>
</dbReference>
<keyword evidence="3 9" id="KW-0489">Methyltransferase</keyword>
<dbReference type="InterPro" id="IPR002052">
    <property type="entry name" value="DNA_methylase_N6_adenine_CS"/>
</dbReference>
<dbReference type="PROSITE" id="PS00092">
    <property type="entry name" value="N6_MTASE"/>
    <property type="match status" value="1"/>
</dbReference>
<comment type="similarity">
    <text evidence="1">Belongs to the N(4)/N(6)-methyltransferase family.</text>
</comment>
<dbReference type="PANTHER" id="PTHR33841:SF5">
    <property type="entry name" value="DNA METHYLASE (MODIFICATION METHYLASE) (METHYLTRANSFERASE)-RELATED"/>
    <property type="match status" value="1"/>
</dbReference>
<dbReference type="Pfam" id="PF02384">
    <property type="entry name" value="N6_Mtase"/>
    <property type="match status" value="1"/>
</dbReference>
<dbReference type="InterPro" id="IPR003356">
    <property type="entry name" value="DNA_methylase_A-5"/>
</dbReference>
<evidence type="ECO:0000256" key="6">
    <source>
        <dbReference type="ARBA" id="ARBA00022747"/>
    </source>
</evidence>
<accession>A0ABU1D8S3</accession>
<evidence type="ECO:0000256" key="4">
    <source>
        <dbReference type="ARBA" id="ARBA00022679"/>
    </source>
</evidence>
<protein>
    <recommendedName>
        <fullName evidence="2">site-specific DNA-methyltransferase (adenine-specific)</fullName>
        <ecNumber evidence="2">2.1.1.72</ecNumber>
    </recommendedName>
</protein>
<keyword evidence="10" id="KW-1185">Reference proteome</keyword>
<evidence type="ECO:0000313" key="10">
    <source>
        <dbReference type="Proteomes" id="UP001232156"/>
    </source>
</evidence>